<feature type="compositionally biased region" description="Low complexity" evidence="1">
    <location>
        <begin position="148"/>
        <end position="159"/>
    </location>
</feature>
<feature type="region of interest" description="Disordered" evidence="1">
    <location>
        <begin position="228"/>
        <end position="308"/>
    </location>
</feature>
<feature type="region of interest" description="Disordered" evidence="1">
    <location>
        <begin position="1"/>
        <end position="65"/>
    </location>
</feature>
<gene>
    <name evidence="2" type="ORF">QTG54_001610</name>
</gene>
<reference evidence="2" key="1">
    <citation type="submission" date="2023-06" db="EMBL/GenBank/DDBJ databases">
        <title>Survivors Of The Sea: Transcriptome response of Skeletonema marinoi to long-term dormancy.</title>
        <authorList>
            <person name="Pinder M.I.M."/>
            <person name="Kourtchenko O."/>
            <person name="Robertson E.K."/>
            <person name="Larsson T."/>
            <person name="Maumus F."/>
            <person name="Osuna-Cruz C.M."/>
            <person name="Vancaester E."/>
            <person name="Stenow R."/>
            <person name="Vandepoele K."/>
            <person name="Ploug H."/>
            <person name="Bruchert V."/>
            <person name="Godhe A."/>
            <person name="Topel M."/>
        </authorList>
    </citation>
    <scope>NUCLEOTIDE SEQUENCE</scope>
    <source>
        <strain evidence="2">R05AC</strain>
    </source>
</reference>
<name>A0AAD8YK80_9STRA</name>
<feature type="region of interest" description="Disordered" evidence="1">
    <location>
        <begin position="742"/>
        <end position="917"/>
    </location>
</feature>
<feature type="region of interest" description="Disordered" evidence="1">
    <location>
        <begin position="631"/>
        <end position="658"/>
    </location>
</feature>
<dbReference type="AlphaFoldDB" id="A0AAD8YK80"/>
<feature type="region of interest" description="Disordered" evidence="1">
    <location>
        <begin position="471"/>
        <end position="524"/>
    </location>
</feature>
<feature type="compositionally biased region" description="Basic and acidic residues" evidence="1">
    <location>
        <begin position="254"/>
        <end position="277"/>
    </location>
</feature>
<feature type="compositionally biased region" description="Polar residues" evidence="1">
    <location>
        <begin position="20"/>
        <end position="31"/>
    </location>
</feature>
<sequence>MPRLVRESEMAAALTAAAANKSSQPSTRVQEPNNVKQTQVVQTQPQKPVTSKPMTKVQPQPKKQVTAKPVEKVVIPPPPPGVPEIQLRMWSKTLRVRMNQLKQLSTEHHHLSGLANEIRKDFMTFRYGKNDYSAALAHVRRKSRESNSRGGNNNSSSGGYDDDADLAAGRYSSLYLQQDNISPESIGRHFLALFYRSIDNRLPPAMNKYGLDALRRAFASLDSWRKKLEEEKSRKRKRSVDEENGIIDNNKIAARKEDETPAKGKEQVRKDPVEPASKRANVTTELPRAPTGTVAASNDEQHDQQDVSAVADTSGNADVVMEGPSSLFQTALRQGFSAVFLRGKTDVELQALLSSSGTASDKTTHHASSSSEAKETTENFSKSINSSTDTDQPLQFQVSATEDISPPVANVPVVKAAVNNTELVDKEMRKEPPKKDSKMAATEETSPPVGHIPVAVILKELVDKEMQKDALNPNSTQSAKPHHGAQLERGAPSNHEAGGSSNKEMTGVSSEAKEREGNATTLVFSDAGQPEIRFVSNDIGDTPVAIGNSSTLNSIDNKNDKINAANDSTSSIPVGYRRRTLKKCHLDDCPNKGGKCTLHGTLARTCTVEGCDNFHVQGSSVCIRHGATHSGRKEGKDAANDSLPNSQSSDSLSNVPPGYRRRTVRKCHIDDCPNKGGKCSLHGKLGKTCKVEGCNTFQVQGFDVCIKHGAKNPNLCKVDGCTKEYISKGLCVDHFPELANTKKHSSGDQAANQSQAATKAAAEPRLPATNQSHASSANAPAEPQLVAKNPSQASSSNMPTEPQVSATNESQAASARVPQLNHELPSIKAPSLKRESSNGLPSSKSTGDMQVETNPTSNGEGDGGDTHQNNNVDELIDLTEDSSSKEAPPEPRISSPPPSPPPTTIIRNPLPPTKPRPLPFSDFHRTLFCPDLVTERGTISGCVKNYSRPEMLVEFDRGYHLDGSGGSLDNAQCTDVQNRLNTWDPYWKIVQELGSRDVSCEDGITSVGTRTTACLPVTTNPIASTSIPSCAMVSIDFRQEISKSTSANRDGKGRSVQGFRPWVFVGERHHPTVIS</sequence>
<feature type="compositionally biased region" description="Polar residues" evidence="1">
    <location>
        <begin position="789"/>
        <end position="813"/>
    </location>
</feature>
<feature type="region of interest" description="Disordered" evidence="1">
    <location>
        <begin position="356"/>
        <end position="392"/>
    </location>
</feature>
<feature type="compositionally biased region" description="Polar residues" evidence="1">
    <location>
        <begin position="837"/>
        <end position="859"/>
    </location>
</feature>
<feature type="compositionally biased region" description="Polar residues" evidence="1">
    <location>
        <begin position="768"/>
        <end position="778"/>
    </location>
</feature>
<dbReference type="PANTHER" id="PTHR31827:SF1">
    <property type="entry name" value="EMB|CAB89363.1"/>
    <property type="match status" value="1"/>
</dbReference>
<evidence type="ECO:0000313" key="2">
    <source>
        <dbReference type="EMBL" id="KAK1747647.1"/>
    </source>
</evidence>
<feature type="compositionally biased region" description="Low complexity" evidence="1">
    <location>
        <begin position="640"/>
        <end position="657"/>
    </location>
</feature>
<feature type="compositionally biased region" description="Polar residues" evidence="1">
    <location>
        <begin position="378"/>
        <end position="392"/>
    </location>
</feature>
<evidence type="ECO:0000313" key="3">
    <source>
        <dbReference type="Proteomes" id="UP001224775"/>
    </source>
</evidence>
<feature type="compositionally biased region" description="Low complexity" evidence="1">
    <location>
        <begin position="749"/>
        <end position="761"/>
    </location>
</feature>
<dbReference type="Proteomes" id="UP001224775">
    <property type="component" value="Unassembled WGS sequence"/>
</dbReference>
<feature type="region of interest" description="Disordered" evidence="1">
    <location>
        <begin position="139"/>
        <end position="163"/>
    </location>
</feature>
<organism evidence="2 3">
    <name type="scientific">Skeletonema marinoi</name>
    <dbReference type="NCBI Taxonomy" id="267567"/>
    <lineage>
        <taxon>Eukaryota</taxon>
        <taxon>Sar</taxon>
        <taxon>Stramenopiles</taxon>
        <taxon>Ochrophyta</taxon>
        <taxon>Bacillariophyta</taxon>
        <taxon>Coscinodiscophyceae</taxon>
        <taxon>Thalassiosirophycidae</taxon>
        <taxon>Thalassiosirales</taxon>
        <taxon>Skeletonemataceae</taxon>
        <taxon>Skeletonema</taxon>
        <taxon>Skeletonema marinoi-dohrnii complex</taxon>
    </lineage>
</organism>
<dbReference type="PANTHER" id="PTHR31827">
    <property type="entry name" value="EMB|CAB89363.1"/>
    <property type="match status" value="1"/>
</dbReference>
<feature type="region of interest" description="Disordered" evidence="1">
    <location>
        <begin position="424"/>
        <end position="447"/>
    </location>
</feature>
<comment type="caution">
    <text evidence="2">The sequence shown here is derived from an EMBL/GenBank/DDBJ whole genome shotgun (WGS) entry which is preliminary data.</text>
</comment>
<feature type="compositionally biased region" description="Basic and acidic residues" evidence="1">
    <location>
        <begin position="424"/>
        <end position="438"/>
    </location>
</feature>
<feature type="compositionally biased region" description="Low complexity" evidence="1">
    <location>
        <begin position="32"/>
        <end position="50"/>
    </location>
</feature>
<feature type="compositionally biased region" description="Polar residues" evidence="1">
    <location>
        <begin position="499"/>
        <end position="509"/>
    </location>
</feature>
<protein>
    <submittedName>
        <fullName evidence="2">Uncharacterized protein</fullName>
    </submittedName>
</protein>
<proteinExistence type="predicted"/>
<evidence type="ECO:0000256" key="1">
    <source>
        <dbReference type="SAM" id="MobiDB-lite"/>
    </source>
</evidence>
<dbReference type="EMBL" id="JATAAI010000002">
    <property type="protein sequence ID" value="KAK1747647.1"/>
    <property type="molecule type" value="Genomic_DNA"/>
</dbReference>
<keyword evidence="3" id="KW-1185">Reference proteome</keyword>
<feature type="compositionally biased region" description="Pro residues" evidence="1">
    <location>
        <begin position="890"/>
        <end position="917"/>
    </location>
</feature>
<accession>A0AAD8YK80</accession>